<keyword evidence="1" id="KW-0812">Transmembrane</keyword>
<dbReference type="NCBIfam" id="NF045611">
    <property type="entry name" value="small_CydP"/>
    <property type="match status" value="1"/>
</dbReference>
<reference evidence="2 3" key="1">
    <citation type="submission" date="2017-06" db="EMBL/GenBank/DDBJ databases">
        <title>Azoarcus.</title>
        <authorList>
            <person name="Woo J.-H."/>
            <person name="Kim H.-S."/>
        </authorList>
    </citation>
    <scope>NUCLEOTIDE SEQUENCE [LARGE SCALE GENOMIC DNA]</scope>
    <source>
        <strain evidence="2 3">TSPY31</strain>
    </source>
</reference>
<keyword evidence="1" id="KW-1133">Transmembrane helix</keyword>
<dbReference type="KEGG" id="acom:CEW83_01755"/>
<sequence length="69" mass="7596">MPQAATSDRKLVRELVLVVLIKLVLITALWWVFVREEKVPVAPDSVAARFAPSASAKQQISIDGEHDGQ</sequence>
<protein>
    <submittedName>
        <fullName evidence="2">Uncharacterized protein</fullName>
    </submittedName>
</protein>
<dbReference type="RefSeq" id="WP_108947814.1">
    <property type="nucleotide sequence ID" value="NZ_CP022187.1"/>
</dbReference>
<dbReference type="InterPro" id="IPR054636">
    <property type="entry name" value="CydP"/>
</dbReference>
<dbReference type="Proteomes" id="UP000244930">
    <property type="component" value="Chromosome"/>
</dbReference>
<dbReference type="EMBL" id="CP022187">
    <property type="protein sequence ID" value="AWI74106.1"/>
    <property type="molecule type" value="Genomic_DNA"/>
</dbReference>
<evidence type="ECO:0000313" key="2">
    <source>
        <dbReference type="EMBL" id="AWI74106.1"/>
    </source>
</evidence>
<keyword evidence="3" id="KW-1185">Reference proteome</keyword>
<evidence type="ECO:0000256" key="1">
    <source>
        <dbReference type="SAM" id="Phobius"/>
    </source>
</evidence>
<keyword evidence="1" id="KW-0472">Membrane</keyword>
<proteinExistence type="predicted"/>
<evidence type="ECO:0000313" key="3">
    <source>
        <dbReference type="Proteomes" id="UP000244930"/>
    </source>
</evidence>
<name>A0A2U8GMB2_9RHOO</name>
<organism evidence="2 3">
    <name type="scientific">Parazoarcus communis</name>
    <dbReference type="NCBI Taxonomy" id="41977"/>
    <lineage>
        <taxon>Bacteria</taxon>
        <taxon>Pseudomonadati</taxon>
        <taxon>Pseudomonadota</taxon>
        <taxon>Betaproteobacteria</taxon>
        <taxon>Rhodocyclales</taxon>
        <taxon>Zoogloeaceae</taxon>
        <taxon>Parazoarcus</taxon>
    </lineage>
</organism>
<feature type="transmembrane region" description="Helical" evidence="1">
    <location>
        <begin position="12"/>
        <end position="33"/>
    </location>
</feature>
<gene>
    <name evidence="2" type="ORF">CEW83_01755</name>
</gene>
<accession>A0A2U8GMB2</accession>
<dbReference type="AlphaFoldDB" id="A0A2U8GMB2"/>